<feature type="repeat" description="WD" evidence="3">
    <location>
        <begin position="1154"/>
        <end position="1188"/>
    </location>
</feature>
<feature type="repeat" description="WD" evidence="3">
    <location>
        <begin position="655"/>
        <end position="685"/>
    </location>
</feature>
<dbReference type="PROSITE" id="PS50294">
    <property type="entry name" value="WD_REPEATS_REGION"/>
    <property type="match status" value="10"/>
</dbReference>
<dbReference type="PANTHER" id="PTHR19879:SF9">
    <property type="entry name" value="TRANSCRIPTION INITIATION FACTOR TFIID SUBUNIT 5"/>
    <property type="match status" value="1"/>
</dbReference>
<proteinExistence type="predicted"/>
<dbReference type="KEGG" id="cyp:PCC8801_0565"/>
<dbReference type="SUPFAM" id="SSF50978">
    <property type="entry name" value="WD40 repeat-like"/>
    <property type="match status" value="1"/>
</dbReference>
<dbReference type="eggNOG" id="COG1672">
    <property type="taxonomic scope" value="Bacteria"/>
</dbReference>
<evidence type="ECO:0000256" key="2">
    <source>
        <dbReference type="ARBA" id="ARBA00022737"/>
    </source>
</evidence>
<dbReference type="Gene3D" id="3.40.50.300">
    <property type="entry name" value="P-loop containing nucleotide triphosphate hydrolases"/>
    <property type="match status" value="1"/>
</dbReference>
<dbReference type="InterPro" id="IPR001680">
    <property type="entry name" value="WD40_rpt"/>
</dbReference>
<reference evidence="6" key="1">
    <citation type="journal article" date="2011" name="MBio">
        <title>Novel metabolic attributes of the genus Cyanothece, comprising a group of unicellular nitrogen-fixing Cyanobacteria.</title>
        <authorList>
            <person name="Bandyopadhyay A."/>
            <person name="Elvitigala T."/>
            <person name="Welsh E."/>
            <person name="Stockel J."/>
            <person name="Liberton M."/>
            <person name="Min H."/>
            <person name="Sherman L.A."/>
            <person name="Pakrasi H.B."/>
        </authorList>
    </citation>
    <scope>NUCLEOTIDE SEQUENCE [LARGE SCALE GENOMIC DNA]</scope>
    <source>
        <strain evidence="6">PCC 8801</strain>
    </source>
</reference>
<accession>B7JVT4</accession>
<dbReference type="Proteomes" id="UP000008204">
    <property type="component" value="Chromosome"/>
</dbReference>
<evidence type="ECO:0000259" key="4">
    <source>
        <dbReference type="Pfam" id="PF20703"/>
    </source>
</evidence>
<dbReference type="RefSeq" id="WP_012593932.1">
    <property type="nucleotide sequence ID" value="NC_011726.1"/>
</dbReference>
<feature type="repeat" description="WD" evidence="3">
    <location>
        <begin position="1011"/>
        <end position="1045"/>
    </location>
</feature>
<dbReference type="SUPFAM" id="SSF63829">
    <property type="entry name" value="Calcium-dependent phosphotriesterase"/>
    <property type="match status" value="1"/>
</dbReference>
<feature type="repeat" description="WD" evidence="3">
    <location>
        <begin position="967"/>
        <end position="999"/>
    </location>
</feature>
<feature type="repeat" description="WD" evidence="3">
    <location>
        <begin position="796"/>
        <end position="837"/>
    </location>
</feature>
<dbReference type="CDD" id="cd00200">
    <property type="entry name" value="WD40"/>
    <property type="match status" value="2"/>
</dbReference>
<sequence>MFSLPLIPQLTPIKQRLLKEKPVVYSSAIETSPYKGLMPYCEADAPYFFGRKKWTRIITDNLMSSRLTVVYGTSGVGKSSLLRAGVAYQFKQWIQKNLREFGYPEFAVIVFNAWRDDPVAALLQKVEETITQIIPKVQVPDPNNSLTDTLENWANVLISEEQRSGKLFIILDQFEEYFLYHGYEKGEKTFADQFSQAVNQTGLPVNFIIAIRENALAKLDFFKGSIPHLFTNYLRIPYLDEQAAVDAIRQPIRVFNQHRKLDQHKASHLRTLTLLKGSKTLGLALLWVMMLQERFSQAAIAIETELVQTIIEQVTVGQVYLGNTGRGMIDPKTVTSTQKVIETPYLQLVMTRLWEEDILKRGGNRLQLSTLMELGGAENIVKQHLSERMSRLSRKERNIAAQVFQYLVTPGGTKIAYPILQLAKDIEVTSEELQTLLDKLCQPQQYILRSVGPSPNEPDVERYEIFHDTLAPAILDWRQKYQQRQERNKWRKRTVAASAIALMMTGLFGIAEYQRLQAKVSEIKAIIAHADSLIIANRAFDALVEDLSAYKKFKQTEQDLSIKLLQVIVPRVSAKKQQLKQDIQRLLELGLVSINERNRLIVSEQKVLDVTFSHDGKWLATTSKDGQIKLWDLQGKLIQSLSEDNSEKSYFWRTSFSPDDQLLAAASTSGKINLWSLKDNQIKKLKSLVGHQGWIFDVKFHPTQPILASVSSDGTIKLWRFNGEEFQDKPIESVDVSEINQKNRTNEKPVIRTLRFSPDGKILATATDNGKTSNDPGIITLWIFKDNKLKLLTAFPEKHNDWIWDINFSHDGKMLATASRDGTVKLWNLEGQELKSMGEHNVPFTGVNFAIYGQKKEIIVIGASHDKTIKFWNLEGKELTTLKGHQSAIWRAIFSSDGKTLASASEDGTVKLWTLNDQDILGHKGRISQVSFNPDGQTLATAAEDHTVKLWRFDGKNTDNLQYLKTIQAHTNEVRSVDFSPDGSLLATASFDKTAKLWNWNLETDKPLSTFNKHTAELWKVEFNPKLSILGTVSNDGTAKLWKFDGTMHRNFNNFLQEDPDKVISLSFSPDGQKLATARWVRVNSKKIDVMLWDVNGLEKPIQKFPSLQTNWLKDIDFSADGSMIATSSKDGTVKLWSLNGEDQTPYQNNYPKINHNNSTISSVSFSPIQPLLLTASDDQTVKLWTIDGKLQQTFFGHQGAVLSATFSPNGQFIASSGSDGKVILWKRDLTLEELLQKTCNWLGGYLENNPDVEPQNKSLCQDQ</sequence>
<feature type="repeat" description="WD" evidence="3">
    <location>
        <begin position="600"/>
        <end position="634"/>
    </location>
</feature>
<dbReference type="PROSITE" id="PS00678">
    <property type="entry name" value="WD_REPEATS_1"/>
    <property type="match status" value="2"/>
</dbReference>
<dbReference type="AlphaFoldDB" id="B7JVT4"/>
<feature type="domain" description="Novel STAND NTPase 1" evidence="4">
    <location>
        <begin position="296"/>
        <end position="493"/>
    </location>
</feature>
<dbReference type="Gene3D" id="2.130.10.10">
    <property type="entry name" value="YVTN repeat-like/Quinoprotein amine dehydrogenase"/>
    <property type="match status" value="4"/>
</dbReference>
<dbReference type="InterPro" id="IPR020472">
    <property type="entry name" value="WD40_PAC1"/>
</dbReference>
<feature type="repeat" description="WD" evidence="3">
    <location>
        <begin position="920"/>
        <end position="951"/>
    </location>
</feature>
<dbReference type="OrthoDB" id="434800at2"/>
<protein>
    <submittedName>
        <fullName evidence="5">WD-40 repeat protein</fullName>
    </submittedName>
</protein>
<dbReference type="InterPro" id="IPR015943">
    <property type="entry name" value="WD40/YVTN_repeat-like_dom_sf"/>
</dbReference>
<keyword evidence="1 3" id="KW-0853">WD repeat</keyword>
<dbReference type="HOGENOM" id="CLU_002352_0_2_3"/>
<dbReference type="EMBL" id="CP001287">
    <property type="protein sequence ID" value="ACK64655.1"/>
    <property type="molecule type" value="Genomic_DNA"/>
</dbReference>
<dbReference type="Pfam" id="PF00400">
    <property type="entry name" value="WD40"/>
    <property type="match status" value="11"/>
</dbReference>
<dbReference type="SUPFAM" id="SSF52540">
    <property type="entry name" value="P-loop containing nucleoside triphosphate hydrolases"/>
    <property type="match status" value="1"/>
</dbReference>
<feature type="repeat" description="WD" evidence="3">
    <location>
        <begin position="1195"/>
        <end position="1227"/>
    </location>
</feature>
<dbReference type="InterPro" id="IPR027417">
    <property type="entry name" value="P-loop_NTPase"/>
</dbReference>
<dbReference type="SMART" id="SM00320">
    <property type="entry name" value="WD40"/>
    <property type="match status" value="14"/>
</dbReference>
<feature type="domain" description="Novel STAND NTPase 1" evidence="4">
    <location>
        <begin position="33"/>
        <end position="255"/>
    </location>
</feature>
<dbReference type="STRING" id="41431.PCC8801_0565"/>
<gene>
    <name evidence="5" type="ordered locus">PCC8801_0565</name>
</gene>
<evidence type="ECO:0000256" key="3">
    <source>
        <dbReference type="PROSITE-ProRule" id="PRU00221"/>
    </source>
</evidence>
<organism evidence="5 6">
    <name type="scientific">Rippkaea orientalis (strain PCC 8801 / RF-1)</name>
    <name type="common">Cyanothece sp. (strain PCC 8801)</name>
    <dbReference type="NCBI Taxonomy" id="41431"/>
    <lineage>
        <taxon>Bacteria</taxon>
        <taxon>Bacillati</taxon>
        <taxon>Cyanobacteriota</taxon>
        <taxon>Cyanophyceae</taxon>
        <taxon>Oscillatoriophycideae</taxon>
        <taxon>Chroococcales</taxon>
        <taxon>Aphanothecaceae</taxon>
        <taxon>Rippkaea</taxon>
        <taxon>Rippkaea orientalis</taxon>
    </lineage>
</organism>
<dbReference type="SUPFAM" id="SSF101908">
    <property type="entry name" value="Putative isomerase YbhE"/>
    <property type="match status" value="1"/>
</dbReference>
<evidence type="ECO:0000256" key="1">
    <source>
        <dbReference type="ARBA" id="ARBA00022574"/>
    </source>
</evidence>
<feature type="repeat" description="WD" evidence="3">
    <location>
        <begin position="1106"/>
        <end position="1147"/>
    </location>
</feature>
<keyword evidence="2" id="KW-0677">Repeat</keyword>
<dbReference type="eggNOG" id="COG2319">
    <property type="taxonomic scope" value="Bacteria"/>
</dbReference>
<evidence type="ECO:0000313" key="6">
    <source>
        <dbReference type="Proteomes" id="UP000008204"/>
    </source>
</evidence>
<dbReference type="InterPro" id="IPR019775">
    <property type="entry name" value="WD40_repeat_CS"/>
</dbReference>
<feature type="repeat" description="WD" evidence="3">
    <location>
        <begin position="882"/>
        <end position="923"/>
    </location>
</feature>
<dbReference type="PROSITE" id="PS50082">
    <property type="entry name" value="WD_REPEATS_2"/>
    <property type="match status" value="11"/>
</dbReference>
<dbReference type="InterPro" id="IPR049052">
    <property type="entry name" value="nSTAND1"/>
</dbReference>
<dbReference type="Pfam" id="PF20703">
    <property type="entry name" value="nSTAND1"/>
    <property type="match status" value="2"/>
</dbReference>
<dbReference type="InterPro" id="IPR036322">
    <property type="entry name" value="WD40_repeat_dom_sf"/>
</dbReference>
<name>B7JVT4_RIPO1</name>
<feature type="repeat" description="WD" evidence="3">
    <location>
        <begin position="688"/>
        <end position="729"/>
    </location>
</feature>
<keyword evidence="6" id="KW-1185">Reference proteome</keyword>
<dbReference type="PRINTS" id="PR00320">
    <property type="entry name" value="GPROTEINBRPT"/>
</dbReference>
<dbReference type="PANTHER" id="PTHR19879">
    <property type="entry name" value="TRANSCRIPTION INITIATION FACTOR TFIID"/>
    <property type="match status" value="1"/>
</dbReference>
<evidence type="ECO:0000313" key="5">
    <source>
        <dbReference type="EMBL" id="ACK64655.1"/>
    </source>
</evidence>